<dbReference type="InterPro" id="IPR001789">
    <property type="entry name" value="Sig_transdc_resp-reg_receiver"/>
</dbReference>
<dbReference type="InterPro" id="IPR050469">
    <property type="entry name" value="Diguanylate_Cyclase"/>
</dbReference>
<organism evidence="3">
    <name type="scientific">hydrothermal vent metagenome</name>
    <dbReference type="NCBI Taxonomy" id="652676"/>
    <lineage>
        <taxon>unclassified sequences</taxon>
        <taxon>metagenomes</taxon>
        <taxon>ecological metagenomes</taxon>
    </lineage>
</organism>
<dbReference type="PANTHER" id="PTHR45138">
    <property type="entry name" value="REGULATORY COMPONENTS OF SENSORY TRANSDUCTION SYSTEM"/>
    <property type="match status" value="1"/>
</dbReference>
<dbReference type="SUPFAM" id="SSF52172">
    <property type="entry name" value="CheY-like"/>
    <property type="match status" value="1"/>
</dbReference>
<dbReference type="GO" id="GO:0052621">
    <property type="term" value="F:diguanylate cyclase activity"/>
    <property type="evidence" value="ECO:0007669"/>
    <property type="project" value="TreeGrafter"/>
</dbReference>
<dbReference type="CDD" id="cd17536">
    <property type="entry name" value="REC_YesN-like"/>
    <property type="match status" value="1"/>
</dbReference>
<feature type="domain" description="GGDEF" evidence="2">
    <location>
        <begin position="295"/>
        <end position="424"/>
    </location>
</feature>
<evidence type="ECO:0000259" key="1">
    <source>
        <dbReference type="PROSITE" id="PS50110"/>
    </source>
</evidence>
<dbReference type="NCBIfam" id="TIGR00254">
    <property type="entry name" value="GGDEF"/>
    <property type="match status" value="1"/>
</dbReference>
<dbReference type="SMART" id="SM00448">
    <property type="entry name" value="REC"/>
    <property type="match status" value="1"/>
</dbReference>
<dbReference type="EMBL" id="FPHD01000010">
    <property type="protein sequence ID" value="SFV50889.1"/>
    <property type="molecule type" value="Genomic_DNA"/>
</dbReference>
<dbReference type="PROSITE" id="PS50887">
    <property type="entry name" value="GGDEF"/>
    <property type="match status" value="1"/>
</dbReference>
<dbReference type="InterPro" id="IPR043128">
    <property type="entry name" value="Rev_trsase/Diguanyl_cyclase"/>
</dbReference>
<sequence length="424" mass="49102">MMKQKLPTILFVEDELEVRFELKRFLQRYSHDVMTAGNGEEGLALFQSHTPDIVISDIKMPKMNGIEMAKKIKELSPEQTIIFTTAHSDNNYFLEAIEMQVEGYILKPVDLGLLKKKIHDIHRNIEFEKQKRLYESILNDVAQMQNTMLAVYNENGSPVFYNKKLLTFLGYASLEEFLNRYESLSKRFEKKEGCFSPDNNEIQWIKEIKGIAEDKRIVSIQDTKLSESKFFLVSLSDKTESQNIIVTFSEVTSIVKEKRQYRHEAYTDELTQINNRTKFNILLDKAIDKSKKDQSNLSIMLLDIDNFKQVNDRHGHTVGDNVLKLFTTLVLKHIRTTDSLSRWGGEEFILLLSGTTLENAKITAEHLRLMIEKYDFGIDKKLTCSFGVTEVHSEDTSKSLFERVDKALYKAKDSGRNRVVIINE</sequence>
<proteinExistence type="predicted"/>
<dbReference type="InterPro" id="IPR029787">
    <property type="entry name" value="Nucleotide_cyclase"/>
</dbReference>
<dbReference type="GO" id="GO:0043709">
    <property type="term" value="P:cell adhesion involved in single-species biofilm formation"/>
    <property type="evidence" value="ECO:0007669"/>
    <property type="project" value="TreeGrafter"/>
</dbReference>
<dbReference type="AlphaFoldDB" id="A0A1W1BBP3"/>
<name>A0A1W1BBP3_9ZZZZ</name>
<dbReference type="Pfam" id="PF00072">
    <property type="entry name" value="Response_reg"/>
    <property type="match status" value="1"/>
</dbReference>
<dbReference type="FunFam" id="3.30.70.270:FF:000001">
    <property type="entry name" value="Diguanylate cyclase domain protein"/>
    <property type="match status" value="1"/>
</dbReference>
<evidence type="ECO:0000313" key="3">
    <source>
        <dbReference type="EMBL" id="SFV50889.1"/>
    </source>
</evidence>
<dbReference type="SMART" id="SM00267">
    <property type="entry name" value="GGDEF"/>
    <property type="match status" value="1"/>
</dbReference>
<dbReference type="InterPro" id="IPR000160">
    <property type="entry name" value="GGDEF_dom"/>
</dbReference>
<protein>
    <submittedName>
        <fullName evidence="3">GGDEF domain protein</fullName>
    </submittedName>
</protein>
<dbReference type="Gene3D" id="3.40.50.2300">
    <property type="match status" value="1"/>
</dbReference>
<dbReference type="SUPFAM" id="SSF55073">
    <property type="entry name" value="Nucleotide cyclase"/>
    <property type="match status" value="1"/>
</dbReference>
<dbReference type="InterPro" id="IPR011006">
    <property type="entry name" value="CheY-like_superfamily"/>
</dbReference>
<dbReference type="GO" id="GO:1902201">
    <property type="term" value="P:negative regulation of bacterial-type flagellum-dependent cell motility"/>
    <property type="evidence" value="ECO:0007669"/>
    <property type="project" value="TreeGrafter"/>
</dbReference>
<reference evidence="3" key="1">
    <citation type="submission" date="2016-10" db="EMBL/GenBank/DDBJ databases">
        <authorList>
            <person name="de Groot N.N."/>
        </authorList>
    </citation>
    <scope>NUCLEOTIDE SEQUENCE</scope>
</reference>
<dbReference type="CDD" id="cd01949">
    <property type="entry name" value="GGDEF"/>
    <property type="match status" value="1"/>
</dbReference>
<evidence type="ECO:0000259" key="2">
    <source>
        <dbReference type="PROSITE" id="PS50887"/>
    </source>
</evidence>
<dbReference type="PROSITE" id="PS50110">
    <property type="entry name" value="RESPONSE_REGULATORY"/>
    <property type="match status" value="1"/>
</dbReference>
<dbReference type="GO" id="GO:0000160">
    <property type="term" value="P:phosphorelay signal transduction system"/>
    <property type="evidence" value="ECO:0007669"/>
    <property type="project" value="InterPro"/>
</dbReference>
<dbReference type="Gene3D" id="3.30.70.270">
    <property type="match status" value="1"/>
</dbReference>
<feature type="domain" description="Response regulatory" evidence="1">
    <location>
        <begin position="8"/>
        <end position="122"/>
    </location>
</feature>
<dbReference type="Pfam" id="PF00990">
    <property type="entry name" value="GGDEF"/>
    <property type="match status" value="1"/>
</dbReference>
<dbReference type="GO" id="GO:0005886">
    <property type="term" value="C:plasma membrane"/>
    <property type="evidence" value="ECO:0007669"/>
    <property type="project" value="TreeGrafter"/>
</dbReference>
<gene>
    <name evidence="3" type="ORF">MNB_SV-8-864</name>
</gene>
<accession>A0A1W1BBP3</accession>
<dbReference type="PANTHER" id="PTHR45138:SF9">
    <property type="entry name" value="DIGUANYLATE CYCLASE DGCM-RELATED"/>
    <property type="match status" value="1"/>
</dbReference>